<dbReference type="PIRSF" id="PIRSF005962">
    <property type="entry name" value="Pept_M20D_amidohydro"/>
    <property type="match status" value="1"/>
</dbReference>
<dbReference type="EMBL" id="JAOQJF010000002">
    <property type="protein sequence ID" value="MCU6798543.1"/>
    <property type="molecule type" value="Genomic_DNA"/>
</dbReference>
<sequence>MWEICKDLQDEIVTMRRDLHQIPEIGGDLPETKAYVMKKLTEMGIPFTENKSDSGLMAEIRGGKPGKTIALRADMDALPIQEANEVEYISRHEGIMHACGHDAHTAMLLGAARVLSENKDRIPGTVRLLFQTDEEGSRGAERTIKEGGIQGADAVFGTHIGTILSKDIPSGTMVCTPGCCMASFDKFVIRVKGNGCHGSTPEKGVDPINIASHIVINLQEIVAREIAATKPAVLTIGHMEAGFAYNVIPSEALIEGTIRALEEDVRQELARRIKEVAEATARTFRGEVEYEMIWGAPPVISDPEMAALAADCAREVVGESRVIDHVDAPNMGGEDFAYFLNQVPGAFMFLSSSNPEKHTDVPHHNPRFNVDEDVLWIGSAMFVKIVERFLEIE</sequence>
<evidence type="ECO:0000259" key="1">
    <source>
        <dbReference type="Pfam" id="PF07687"/>
    </source>
</evidence>
<evidence type="ECO:0000313" key="2">
    <source>
        <dbReference type="EMBL" id="MCU6798543.1"/>
    </source>
</evidence>
<name>A0ABT2UV53_9FIRM</name>
<dbReference type="InterPro" id="IPR036264">
    <property type="entry name" value="Bact_exopeptidase_dim_dom"/>
</dbReference>
<dbReference type="CDD" id="cd03886">
    <property type="entry name" value="M20_Acy1"/>
    <property type="match status" value="1"/>
</dbReference>
<dbReference type="Gene3D" id="3.40.630.10">
    <property type="entry name" value="Zn peptidases"/>
    <property type="match status" value="1"/>
</dbReference>
<dbReference type="InterPro" id="IPR011650">
    <property type="entry name" value="Peptidase_M20_dimer"/>
</dbReference>
<feature type="domain" description="Peptidase M20 dimerisation" evidence="1">
    <location>
        <begin position="187"/>
        <end position="281"/>
    </location>
</feature>
<organism evidence="2 3">
    <name type="scientific">Alitiscatomonas aceti</name>
    <dbReference type="NCBI Taxonomy" id="2981724"/>
    <lineage>
        <taxon>Bacteria</taxon>
        <taxon>Bacillati</taxon>
        <taxon>Bacillota</taxon>
        <taxon>Clostridia</taxon>
        <taxon>Lachnospirales</taxon>
        <taxon>Lachnospiraceae</taxon>
        <taxon>Alitiscatomonas</taxon>
    </lineage>
</organism>
<dbReference type="PANTHER" id="PTHR11014">
    <property type="entry name" value="PEPTIDASE M20 FAMILY MEMBER"/>
    <property type="match status" value="1"/>
</dbReference>
<dbReference type="RefSeq" id="WP_158357027.1">
    <property type="nucleotide sequence ID" value="NZ_JAOQJF010000002.1"/>
</dbReference>
<dbReference type="SUPFAM" id="SSF55031">
    <property type="entry name" value="Bacterial exopeptidase dimerisation domain"/>
    <property type="match status" value="1"/>
</dbReference>
<dbReference type="Proteomes" id="UP001652395">
    <property type="component" value="Unassembled WGS sequence"/>
</dbReference>
<dbReference type="Gene3D" id="3.30.70.360">
    <property type="match status" value="1"/>
</dbReference>
<dbReference type="InterPro" id="IPR017439">
    <property type="entry name" value="Amidohydrolase"/>
</dbReference>
<dbReference type="Pfam" id="PF07687">
    <property type="entry name" value="M20_dimer"/>
    <property type="match status" value="1"/>
</dbReference>
<gene>
    <name evidence="2" type="ORF">OCV69_01065</name>
</gene>
<keyword evidence="3" id="KW-1185">Reference proteome</keyword>
<dbReference type="SUPFAM" id="SSF53187">
    <property type="entry name" value="Zn-dependent exopeptidases"/>
    <property type="match status" value="1"/>
</dbReference>
<dbReference type="PANTHER" id="PTHR11014:SF63">
    <property type="entry name" value="METALLOPEPTIDASE, PUTATIVE (AFU_ORTHOLOGUE AFUA_6G09600)-RELATED"/>
    <property type="match status" value="1"/>
</dbReference>
<dbReference type="Pfam" id="PF01546">
    <property type="entry name" value="Peptidase_M20"/>
    <property type="match status" value="1"/>
</dbReference>
<accession>A0ABT2UV53</accession>
<protein>
    <submittedName>
        <fullName evidence="2">M20 family metallopeptidase</fullName>
    </submittedName>
</protein>
<reference evidence="2 3" key="1">
    <citation type="journal article" date="2021" name="ISME Commun">
        <title>Automated analysis of genomic sequences facilitates high-throughput and comprehensive description of bacteria.</title>
        <authorList>
            <person name="Hitch T.C.A."/>
        </authorList>
    </citation>
    <scope>NUCLEOTIDE SEQUENCE [LARGE SCALE GENOMIC DNA]</scope>
    <source>
        <strain evidence="3">f_CCE</strain>
    </source>
</reference>
<proteinExistence type="predicted"/>
<dbReference type="NCBIfam" id="TIGR01891">
    <property type="entry name" value="amidohydrolases"/>
    <property type="match status" value="1"/>
</dbReference>
<evidence type="ECO:0000313" key="3">
    <source>
        <dbReference type="Proteomes" id="UP001652395"/>
    </source>
</evidence>
<comment type="caution">
    <text evidence="2">The sequence shown here is derived from an EMBL/GenBank/DDBJ whole genome shotgun (WGS) entry which is preliminary data.</text>
</comment>
<dbReference type="InterPro" id="IPR002933">
    <property type="entry name" value="Peptidase_M20"/>
</dbReference>